<dbReference type="AlphaFoldDB" id="A0A8H6BU72"/>
<dbReference type="Proteomes" id="UP000536275">
    <property type="component" value="Unassembled WGS sequence"/>
</dbReference>
<proteinExistence type="predicted"/>
<dbReference type="EMBL" id="JABWAD010000059">
    <property type="protein sequence ID" value="KAF6065053.1"/>
    <property type="molecule type" value="Genomic_DNA"/>
</dbReference>
<organism evidence="1 2">
    <name type="scientific">Candida albicans</name>
    <name type="common">Yeast</name>
    <dbReference type="NCBI Taxonomy" id="5476"/>
    <lineage>
        <taxon>Eukaryota</taxon>
        <taxon>Fungi</taxon>
        <taxon>Dikarya</taxon>
        <taxon>Ascomycota</taxon>
        <taxon>Saccharomycotina</taxon>
        <taxon>Pichiomycetes</taxon>
        <taxon>Debaryomycetaceae</taxon>
        <taxon>Candida/Lodderomyces clade</taxon>
        <taxon>Candida</taxon>
    </lineage>
</organism>
<reference evidence="1 2" key="1">
    <citation type="submission" date="2020-03" db="EMBL/GenBank/DDBJ databases">
        <title>FDA dAtabase for Regulatory Grade micrObial Sequences (FDA-ARGOS): Supporting development and validation of Infectious Disease Dx tests.</title>
        <authorList>
            <person name="Campos J."/>
            <person name="Goldberg B."/>
            <person name="Tallon L."/>
            <person name="Sadzewicz L."/>
            <person name="Vavikolanu K."/>
            <person name="Mehta A."/>
            <person name="Aluvathingal J."/>
            <person name="Nadendla S."/>
            <person name="Nandy P."/>
            <person name="Geyer C."/>
            <person name="Yan Y."/>
            <person name="Sichtig H."/>
        </authorList>
    </citation>
    <scope>NUCLEOTIDE SEQUENCE [LARGE SCALE GENOMIC DNA]</scope>
    <source>
        <strain evidence="1 2">FDAARGOS_656</strain>
    </source>
</reference>
<accession>A0A8H6BU72</accession>
<evidence type="ECO:0000313" key="1">
    <source>
        <dbReference type="EMBL" id="KAF6065053.1"/>
    </source>
</evidence>
<evidence type="ECO:0000313" key="2">
    <source>
        <dbReference type="Proteomes" id="UP000536275"/>
    </source>
</evidence>
<protein>
    <submittedName>
        <fullName evidence="1">Altered inheritance of mitochondria protein 36, mitochondrial domain protein</fullName>
    </submittedName>
</protein>
<gene>
    <name evidence="1" type="primary">AIM36</name>
    <name evidence="1" type="ORF">FOB64_004826</name>
</gene>
<name>A0A8H6BU72_CANAX</name>
<sequence length="68" mass="8079">MNSKYKFYVIPYVHDEEELKKVANLLQHKDENATKDEGMKYHYLLEDLDEQGRPYPPGLITAVINRRL</sequence>
<comment type="caution">
    <text evidence="1">The sequence shown here is derived from an EMBL/GenBank/DDBJ whole genome shotgun (WGS) entry which is preliminary data.</text>
</comment>